<feature type="domain" description="UDP-3-O-[3-hydroxymyristoyl] glucosamine N-acyltransferase non-repeat region" evidence="8">
    <location>
        <begin position="21"/>
        <end position="85"/>
    </location>
</feature>
<comment type="function">
    <text evidence="7">Catalyzes the N-acylation of UDP-3-O-acylglucosamine using 3-hydroxyacyl-ACP as the acyl donor. Is involved in the biosynthesis of lipid A, a phosphorylated glycolipid that anchors the lipopolysaccharide to the outer membrane of the cell.</text>
</comment>
<dbReference type="SUPFAM" id="SSF51161">
    <property type="entry name" value="Trimeric LpxA-like enzymes"/>
    <property type="match status" value="1"/>
</dbReference>
<comment type="caution">
    <text evidence="9">The sequence shown here is derived from an EMBL/GenBank/DDBJ whole genome shotgun (WGS) entry which is preliminary data.</text>
</comment>
<evidence type="ECO:0000256" key="4">
    <source>
        <dbReference type="ARBA" id="ARBA00022737"/>
    </source>
</evidence>
<dbReference type="InterPro" id="IPR011004">
    <property type="entry name" value="Trimer_LpxA-like_sf"/>
</dbReference>
<dbReference type="InterPro" id="IPR001451">
    <property type="entry name" value="Hexapep"/>
</dbReference>
<proteinExistence type="inferred from homology"/>
<dbReference type="PANTHER" id="PTHR43378">
    <property type="entry name" value="UDP-3-O-ACYLGLUCOSAMINE N-ACYLTRANSFERASE"/>
    <property type="match status" value="1"/>
</dbReference>
<dbReference type="EMBL" id="JWJD01000007">
    <property type="protein sequence ID" value="KIH75756.1"/>
    <property type="molecule type" value="Genomic_DNA"/>
</dbReference>
<evidence type="ECO:0000256" key="7">
    <source>
        <dbReference type="HAMAP-Rule" id="MF_00523"/>
    </source>
</evidence>
<dbReference type="HAMAP" id="MF_00523">
    <property type="entry name" value="LpxD"/>
    <property type="match status" value="1"/>
</dbReference>
<gene>
    <name evidence="7" type="primary">lpxD</name>
    <name evidence="9" type="ORF">GFER_14220</name>
</gene>
<keyword evidence="6 7" id="KW-0012">Acyltransferase</keyword>
<dbReference type="NCBIfam" id="TIGR01853">
    <property type="entry name" value="lipid_A_lpxD"/>
    <property type="match status" value="1"/>
</dbReference>
<comment type="catalytic activity">
    <reaction evidence="7">
        <text>a UDP-3-O-[(3R)-3-hydroxyacyl]-alpha-D-glucosamine + a (3R)-hydroxyacyl-[ACP] = a UDP-2-N,3-O-bis[(3R)-3-hydroxyacyl]-alpha-D-glucosamine + holo-[ACP] + H(+)</text>
        <dbReference type="Rhea" id="RHEA:53836"/>
        <dbReference type="Rhea" id="RHEA-COMP:9685"/>
        <dbReference type="Rhea" id="RHEA-COMP:9945"/>
        <dbReference type="ChEBI" id="CHEBI:15378"/>
        <dbReference type="ChEBI" id="CHEBI:64479"/>
        <dbReference type="ChEBI" id="CHEBI:78827"/>
        <dbReference type="ChEBI" id="CHEBI:137740"/>
        <dbReference type="ChEBI" id="CHEBI:137748"/>
        <dbReference type="EC" id="2.3.1.191"/>
    </reaction>
</comment>
<dbReference type="RefSeq" id="WP_040100514.1">
    <property type="nucleotide sequence ID" value="NZ_JWJD01000007.1"/>
</dbReference>
<evidence type="ECO:0000256" key="1">
    <source>
        <dbReference type="ARBA" id="ARBA00022516"/>
    </source>
</evidence>
<keyword evidence="5 7" id="KW-0443">Lipid metabolism</keyword>
<comment type="subunit">
    <text evidence="7">Homotrimer.</text>
</comment>
<comment type="similarity">
    <text evidence="7">Belongs to the transferase hexapeptide repeat family. LpxD subfamily.</text>
</comment>
<dbReference type="Pfam" id="PF04613">
    <property type="entry name" value="LpxD"/>
    <property type="match status" value="1"/>
</dbReference>
<reference evidence="9 10" key="1">
    <citation type="submission" date="2014-12" db="EMBL/GenBank/DDBJ databases">
        <title>Genomes of Geoalkalibacter ferrihydriticus and Geoalkalibacter subterraneus, two haloalkaliphilic metal-reducing members of the Geobacteraceae.</title>
        <authorList>
            <person name="Badalamenti J.P."/>
            <person name="Torres C.I."/>
            <person name="Krajmalnik-Brown R."/>
            <person name="Bond D.R."/>
        </authorList>
    </citation>
    <scope>NUCLEOTIDE SEQUENCE [LARGE SCALE GENOMIC DNA]</scope>
    <source>
        <strain evidence="9 10">DSM 17813</strain>
    </source>
</reference>
<dbReference type="PANTHER" id="PTHR43378:SF2">
    <property type="entry name" value="UDP-3-O-ACYLGLUCOSAMINE N-ACYLTRANSFERASE 1, MITOCHONDRIAL-RELATED"/>
    <property type="match status" value="1"/>
</dbReference>
<dbReference type="Pfam" id="PF00132">
    <property type="entry name" value="Hexapep"/>
    <property type="match status" value="1"/>
</dbReference>
<dbReference type="NCBIfam" id="NF002060">
    <property type="entry name" value="PRK00892.1"/>
    <property type="match status" value="1"/>
</dbReference>
<accession>A0A0C2HFQ8</accession>
<dbReference type="GO" id="GO:0103118">
    <property type="term" value="F:UDP-3-O-[(3R)-3-hydroxyacyl]-glucosamine N-acyltransferase activity"/>
    <property type="evidence" value="ECO:0007669"/>
    <property type="project" value="UniProtKB-EC"/>
</dbReference>
<organism evidence="9 10">
    <name type="scientific">Geoalkalibacter ferrihydriticus DSM 17813</name>
    <dbReference type="NCBI Taxonomy" id="1121915"/>
    <lineage>
        <taxon>Bacteria</taxon>
        <taxon>Pseudomonadati</taxon>
        <taxon>Thermodesulfobacteriota</taxon>
        <taxon>Desulfuromonadia</taxon>
        <taxon>Desulfuromonadales</taxon>
        <taxon>Geoalkalibacteraceae</taxon>
        <taxon>Geoalkalibacter</taxon>
    </lineage>
</organism>
<dbReference type="Gene3D" id="2.160.10.10">
    <property type="entry name" value="Hexapeptide repeat proteins"/>
    <property type="match status" value="1"/>
</dbReference>
<feature type="active site" description="Proton acceptor" evidence="7">
    <location>
        <position position="236"/>
    </location>
</feature>
<dbReference type="CDD" id="cd03352">
    <property type="entry name" value="LbH_LpxD"/>
    <property type="match status" value="1"/>
</dbReference>
<dbReference type="Proteomes" id="UP000035068">
    <property type="component" value="Unassembled WGS sequence"/>
</dbReference>
<evidence type="ECO:0000313" key="10">
    <source>
        <dbReference type="Proteomes" id="UP000035068"/>
    </source>
</evidence>
<evidence type="ECO:0000256" key="5">
    <source>
        <dbReference type="ARBA" id="ARBA00023098"/>
    </source>
</evidence>
<dbReference type="InterPro" id="IPR007691">
    <property type="entry name" value="LpxD"/>
</dbReference>
<keyword evidence="2 7" id="KW-0441">Lipid A biosynthesis</keyword>
<dbReference type="PROSITE" id="PS00101">
    <property type="entry name" value="HEXAPEP_TRANSFERASES"/>
    <property type="match status" value="1"/>
</dbReference>
<evidence type="ECO:0000256" key="3">
    <source>
        <dbReference type="ARBA" id="ARBA00022679"/>
    </source>
</evidence>
<dbReference type="UniPathway" id="UPA00973"/>
<dbReference type="Pfam" id="PF14602">
    <property type="entry name" value="Hexapep_2"/>
    <property type="match status" value="1"/>
</dbReference>
<evidence type="ECO:0000313" key="9">
    <source>
        <dbReference type="EMBL" id="KIH75756.1"/>
    </source>
</evidence>
<evidence type="ECO:0000256" key="6">
    <source>
        <dbReference type="ARBA" id="ARBA00023315"/>
    </source>
</evidence>
<dbReference type="EC" id="2.3.1.191" evidence="7"/>
<dbReference type="GO" id="GO:0009245">
    <property type="term" value="P:lipid A biosynthetic process"/>
    <property type="evidence" value="ECO:0007669"/>
    <property type="project" value="UniProtKB-UniRule"/>
</dbReference>
<dbReference type="AlphaFoldDB" id="A0A0C2HFQ8"/>
<comment type="pathway">
    <text evidence="7">Bacterial outer membrane biogenesis; LPS lipid A biosynthesis.</text>
</comment>
<keyword evidence="1 7" id="KW-0444">Lipid biosynthesis</keyword>
<dbReference type="GO" id="GO:0016020">
    <property type="term" value="C:membrane"/>
    <property type="evidence" value="ECO:0007669"/>
    <property type="project" value="GOC"/>
</dbReference>
<dbReference type="InterPro" id="IPR018357">
    <property type="entry name" value="Hexapep_transf_CS"/>
</dbReference>
<evidence type="ECO:0000256" key="2">
    <source>
        <dbReference type="ARBA" id="ARBA00022556"/>
    </source>
</evidence>
<dbReference type="GO" id="GO:0016410">
    <property type="term" value="F:N-acyltransferase activity"/>
    <property type="evidence" value="ECO:0007669"/>
    <property type="project" value="InterPro"/>
</dbReference>
<name>A0A0C2HFQ8_9BACT</name>
<protein>
    <recommendedName>
        <fullName evidence="7">UDP-3-O-acylglucosamine N-acyltransferase</fullName>
        <ecNumber evidence="7">2.3.1.191</ecNumber>
    </recommendedName>
</protein>
<dbReference type="InterPro" id="IPR020573">
    <property type="entry name" value="UDP_GlcNAc_AcTrfase_non-rep"/>
</dbReference>
<keyword evidence="4 7" id="KW-0677">Repeat</keyword>
<keyword evidence="3 7" id="KW-0808">Transferase</keyword>
<dbReference type="Gene3D" id="3.40.1390.10">
    <property type="entry name" value="MurE/MurF, N-terminal domain"/>
    <property type="match status" value="1"/>
</dbReference>
<evidence type="ECO:0000259" key="8">
    <source>
        <dbReference type="Pfam" id="PF04613"/>
    </source>
</evidence>
<keyword evidence="10" id="KW-1185">Reference proteome</keyword>
<sequence>MVKLKELAELVGAQLVGDETLEISRVAPIEQAGPGELCFLANPRYAAKLADCRASAVIVAPGVESPGHSLLISANPYLAFARILAHLQPPPQVERRVMEGAWVDPSAQVGGAVSIHPGCYVGRNVRIGRGSVLYPGVVLYEGVQVGEDCVLHANVVVREECRIGDRVILQPGAVIGSDGFGYAPDGRRYVKIPQVGIVEIEDDVEIGAASCIDRATLSVTRIARGTKIDNLVQIAHNVRVGEDTIIVSQVGVSGSTHIGDHCTFGGQAGLAGHIRIGDDVTIAARGGVHGDIPAGQVMSGTPVMQHRDWLKASMTFPKLPEIRRDVQSLKKKLAELENLIKEK</sequence>